<dbReference type="Proteomes" id="UP000249341">
    <property type="component" value="Unassembled WGS sequence"/>
</dbReference>
<dbReference type="Pfam" id="PF13367">
    <property type="entry name" value="PrsW-protease"/>
    <property type="match status" value="1"/>
</dbReference>
<keyword evidence="3" id="KW-1185">Reference proteome</keyword>
<feature type="transmembrane region" description="Helical" evidence="1">
    <location>
        <begin position="155"/>
        <end position="173"/>
    </location>
</feature>
<dbReference type="AlphaFoldDB" id="A0A327ZL45"/>
<feature type="transmembrane region" description="Helical" evidence="1">
    <location>
        <begin position="264"/>
        <end position="283"/>
    </location>
</feature>
<organism evidence="2 3">
    <name type="scientific">Actinoplanes lutulentus</name>
    <dbReference type="NCBI Taxonomy" id="1287878"/>
    <lineage>
        <taxon>Bacteria</taxon>
        <taxon>Bacillati</taxon>
        <taxon>Actinomycetota</taxon>
        <taxon>Actinomycetes</taxon>
        <taxon>Micromonosporales</taxon>
        <taxon>Micromonosporaceae</taxon>
        <taxon>Actinoplanes</taxon>
    </lineage>
</organism>
<accession>A0A327ZL45</accession>
<comment type="caution">
    <text evidence="2">The sequence shown here is derived from an EMBL/GenBank/DDBJ whole genome shotgun (WGS) entry which is preliminary data.</text>
</comment>
<feature type="transmembrane region" description="Helical" evidence="1">
    <location>
        <begin position="52"/>
        <end position="74"/>
    </location>
</feature>
<name>A0A327ZL45_9ACTN</name>
<dbReference type="PANTHER" id="PTHR36844">
    <property type="entry name" value="PROTEASE PRSW"/>
    <property type="match status" value="1"/>
</dbReference>
<dbReference type="GO" id="GO:0008233">
    <property type="term" value="F:peptidase activity"/>
    <property type="evidence" value="ECO:0007669"/>
    <property type="project" value="InterPro"/>
</dbReference>
<evidence type="ECO:0000313" key="2">
    <source>
        <dbReference type="EMBL" id="RAK43001.1"/>
    </source>
</evidence>
<keyword evidence="1" id="KW-0472">Membrane</keyword>
<dbReference type="PANTHER" id="PTHR36844:SF1">
    <property type="entry name" value="PROTEASE PRSW"/>
    <property type="match status" value="1"/>
</dbReference>
<keyword evidence="1" id="KW-1133">Transmembrane helix</keyword>
<dbReference type="InterPro" id="IPR026898">
    <property type="entry name" value="PrsW"/>
</dbReference>
<dbReference type="OrthoDB" id="9785431at2"/>
<feature type="transmembrane region" description="Helical" evidence="1">
    <location>
        <begin position="25"/>
        <end position="46"/>
    </location>
</feature>
<proteinExistence type="predicted"/>
<protein>
    <submittedName>
        <fullName evidence="2">RsiW-degrading membrane proteinase PrsW (M82 family)</fullName>
    </submittedName>
</protein>
<gene>
    <name evidence="2" type="ORF">B0I29_101131</name>
</gene>
<dbReference type="EMBL" id="QLMJ01000001">
    <property type="protein sequence ID" value="RAK43001.1"/>
    <property type="molecule type" value="Genomic_DNA"/>
</dbReference>
<evidence type="ECO:0000313" key="3">
    <source>
        <dbReference type="Proteomes" id="UP000249341"/>
    </source>
</evidence>
<reference evidence="2 3" key="1">
    <citation type="submission" date="2018-06" db="EMBL/GenBank/DDBJ databases">
        <title>Genomic Encyclopedia of Type Strains, Phase III (KMG-III): the genomes of soil and plant-associated and newly described type strains.</title>
        <authorList>
            <person name="Whitman W."/>
        </authorList>
    </citation>
    <scope>NUCLEOTIDE SEQUENCE [LARGE SCALE GENOMIC DNA]</scope>
    <source>
        <strain evidence="2 3">CGMCC 4.7090</strain>
    </source>
</reference>
<evidence type="ECO:0000256" key="1">
    <source>
        <dbReference type="SAM" id="Phobius"/>
    </source>
</evidence>
<feature type="transmembrane region" description="Helical" evidence="1">
    <location>
        <begin position="233"/>
        <end position="252"/>
    </location>
</feature>
<feature type="transmembrane region" description="Helical" evidence="1">
    <location>
        <begin position="193"/>
        <end position="226"/>
    </location>
</feature>
<keyword evidence="1" id="KW-0812">Transmembrane</keyword>
<sequence length="389" mass="42669">MTAVGVAPVIRGPIGVDGFWQPRRFAFWMLIFLLANGAFSVISLFYQGAQVVPIATFLGVIVWAAYTAVPLLFFHWLDLFQQHPPLGFVLAFAWGGLGAVYLAIPANTAIMSIISKTSGPDNEWTAAIAGPTTEELLKYLGVILLVLIARTQFRTILSVVAIGAVVGLGFQVVEDLDYTVNTAISMGSPNEVLPVGLMLLFRGIVSGLWSHALFTSISAFGLGWFLTRKHKPLAQRLLVAAGAYALAWLGHFFWNSPLLRTGNIFIDALTHGVPILLAGFLIWRLAGREEADYLTGLADTYVNEELITVDERRALRSLRYRRHLHKEAKQGYGKKAARLYRTLQRRQLHLVLQYGEHGAGGRAGQAAVEVQLARADFAAQSGVSEIVDR</sequence>
<dbReference type="RefSeq" id="WP_111646822.1">
    <property type="nucleotide sequence ID" value="NZ_JACHWI010000001.1"/>
</dbReference>
<feature type="transmembrane region" description="Helical" evidence="1">
    <location>
        <begin position="86"/>
        <end position="104"/>
    </location>
</feature>